<dbReference type="InterPro" id="IPR018673">
    <property type="entry name" value="DUF2141"/>
</dbReference>
<dbReference type="Pfam" id="PF09912">
    <property type="entry name" value="DUF2141"/>
    <property type="match status" value="1"/>
</dbReference>
<evidence type="ECO:0000313" key="1">
    <source>
        <dbReference type="EMBL" id="MET1756973.1"/>
    </source>
</evidence>
<dbReference type="CDD" id="cd02795">
    <property type="entry name" value="CBM6-CBM35-CBM36_like"/>
    <property type="match status" value="1"/>
</dbReference>
<reference evidence="1 2" key="1">
    <citation type="submission" date="2024-07" db="EMBL/GenBank/DDBJ databases">
        <title>Novosphingobium kalidii RD2P27.</title>
        <authorList>
            <person name="Sun J.-Q."/>
        </authorList>
    </citation>
    <scope>NUCLEOTIDE SEQUENCE [LARGE SCALE GENOMIC DNA]</scope>
    <source>
        <strain evidence="1 2">RD2P27</strain>
    </source>
</reference>
<protein>
    <submittedName>
        <fullName evidence="1">DUF2141 domain-containing protein</fullName>
    </submittedName>
</protein>
<sequence length="194" mass="20919">MLQGQNAKLRLQKDHHDMNIMTSSISPAHKHARHSKAATALVLGAVALTSATPALAQYRNDISNDMRRCTAGSGPAVMVTVDHIKTSTGKLRVQSYRATSSEWLQKGRWLSRIEVPAKAGTMTFCVPVPAAGKYAIAVRHDVNGNGGTDLTTDGGAMSNNPSINIFNLGKPHYTKTAFDVGGSVKSIRIQMRYM</sequence>
<accession>A0ABV2D591</accession>
<keyword evidence="2" id="KW-1185">Reference proteome</keyword>
<evidence type="ECO:0000313" key="2">
    <source>
        <dbReference type="Proteomes" id="UP001548713"/>
    </source>
</evidence>
<dbReference type="EMBL" id="JBEWLY010000025">
    <property type="protein sequence ID" value="MET1756973.1"/>
    <property type="molecule type" value="Genomic_DNA"/>
</dbReference>
<gene>
    <name evidence="1" type="ORF">ABVV53_16145</name>
</gene>
<proteinExistence type="predicted"/>
<comment type="caution">
    <text evidence="1">The sequence shown here is derived from an EMBL/GenBank/DDBJ whole genome shotgun (WGS) entry which is preliminary data.</text>
</comment>
<organism evidence="1 2">
    <name type="scientific">Novosphingobium kalidii</name>
    <dbReference type="NCBI Taxonomy" id="3230299"/>
    <lineage>
        <taxon>Bacteria</taxon>
        <taxon>Pseudomonadati</taxon>
        <taxon>Pseudomonadota</taxon>
        <taxon>Alphaproteobacteria</taxon>
        <taxon>Sphingomonadales</taxon>
        <taxon>Sphingomonadaceae</taxon>
        <taxon>Novosphingobium</taxon>
    </lineage>
</organism>
<name>A0ABV2D591_9SPHN</name>
<dbReference type="Proteomes" id="UP001548713">
    <property type="component" value="Unassembled WGS sequence"/>
</dbReference>